<dbReference type="GO" id="GO:0008107">
    <property type="term" value="F:galactoside 2-alpha-L-fucosyltransferase activity"/>
    <property type="evidence" value="ECO:0007669"/>
    <property type="project" value="InterPro"/>
</dbReference>
<accession>A0A848CBP6</accession>
<comment type="caution">
    <text evidence="3">The sequence shown here is derived from an EMBL/GenBank/DDBJ whole genome shotgun (WGS) entry which is preliminary data.</text>
</comment>
<dbReference type="GO" id="GO:0005975">
    <property type="term" value="P:carbohydrate metabolic process"/>
    <property type="evidence" value="ECO:0007669"/>
    <property type="project" value="InterPro"/>
</dbReference>
<evidence type="ECO:0000313" key="3">
    <source>
        <dbReference type="EMBL" id="NME52720.1"/>
    </source>
</evidence>
<protein>
    <recommendedName>
        <fullName evidence="5">Alpha-1,2-fucosyltransferase</fullName>
    </recommendedName>
</protein>
<keyword evidence="1" id="KW-0328">Glycosyltransferase</keyword>
<dbReference type="EMBL" id="JABAFY010000037">
    <property type="protein sequence ID" value="NME52720.1"/>
    <property type="molecule type" value="Genomic_DNA"/>
</dbReference>
<dbReference type="InterPro" id="IPR002516">
    <property type="entry name" value="Glyco_trans_11"/>
</dbReference>
<dbReference type="Pfam" id="PF01531">
    <property type="entry name" value="Glyco_transf_11"/>
    <property type="match status" value="1"/>
</dbReference>
<keyword evidence="2" id="KW-0808">Transferase</keyword>
<proteinExistence type="predicted"/>
<dbReference type="Proteomes" id="UP000522333">
    <property type="component" value="Unassembled WGS sequence"/>
</dbReference>
<gene>
    <name evidence="3" type="ORF">HF854_09375</name>
</gene>
<organism evidence="3 4">
    <name type="scientific">Desulfovibrio piger</name>
    <dbReference type="NCBI Taxonomy" id="901"/>
    <lineage>
        <taxon>Bacteria</taxon>
        <taxon>Pseudomonadati</taxon>
        <taxon>Thermodesulfobacteriota</taxon>
        <taxon>Desulfovibrionia</taxon>
        <taxon>Desulfovibrionales</taxon>
        <taxon>Desulfovibrionaceae</taxon>
        <taxon>Desulfovibrio</taxon>
    </lineage>
</organism>
<evidence type="ECO:0000256" key="2">
    <source>
        <dbReference type="ARBA" id="ARBA00022679"/>
    </source>
</evidence>
<evidence type="ECO:0008006" key="5">
    <source>
        <dbReference type="Google" id="ProtNLM"/>
    </source>
</evidence>
<evidence type="ECO:0000313" key="4">
    <source>
        <dbReference type="Proteomes" id="UP000522333"/>
    </source>
</evidence>
<evidence type="ECO:0000256" key="1">
    <source>
        <dbReference type="ARBA" id="ARBA00022676"/>
    </source>
</evidence>
<name>A0A848CBP6_9BACT</name>
<reference evidence="3 4" key="1">
    <citation type="submission" date="2020-04" db="EMBL/GenBank/DDBJ databases">
        <authorList>
            <person name="Hitch T.C.A."/>
            <person name="Wylensek D."/>
            <person name="Clavel T."/>
        </authorList>
    </citation>
    <scope>NUCLEOTIDE SEQUENCE [LARGE SCALE GENOMIC DNA]</scope>
    <source>
        <strain evidence="3 4">PG-251-APC-1</strain>
    </source>
</reference>
<sequence>MHLMALCKHHIIANSTFSWWGAWLGKQNGLTIAPSKWFSQKNMEEYQDIYCTNWVIL</sequence>
<dbReference type="GO" id="GO:0016020">
    <property type="term" value="C:membrane"/>
    <property type="evidence" value="ECO:0007669"/>
    <property type="project" value="InterPro"/>
</dbReference>
<dbReference type="AlphaFoldDB" id="A0A848CBP6"/>